<reference evidence="2" key="1">
    <citation type="submission" date="2013-04" db="EMBL/GenBank/DDBJ databases">
        <title>Investigation of NRPS A domains in terrestrial Streptomyces strains.</title>
        <authorList>
            <person name="Ince Yilmaz E."/>
        </authorList>
    </citation>
    <scope>NUCLEOTIDE SEQUENCE</scope>
    <source>
        <strain evidence="2">BS40</strain>
    </source>
</reference>
<dbReference type="GO" id="GO:0031177">
    <property type="term" value="F:phosphopantetheine binding"/>
    <property type="evidence" value="ECO:0007669"/>
    <property type="project" value="TreeGrafter"/>
</dbReference>
<dbReference type="PANTHER" id="PTHR45527">
    <property type="entry name" value="NONRIBOSOMAL PEPTIDE SYNTHETASE"/>
    <property type="match status" value="1"/>
</dbReference>
<sequence>GPAHLYAHHRAGIIARAEESHGDRRMRVALTASLSFDTSWEGLLWMVAGHELHVIGDDIRRDAGAMVRHIAETGIDVLDVTPTYAEQLVEEGLLTDARHRPQVFLLGGEAAGSALWTRVREAEGMLCYNLYGPTECSVDALWWDAARSERPLVGLPLANTRVYVLDAALRPVAPGVEGELYIAGVSLARGYLGRPGLTAERFVACPFAVGERMYRTG</sequence>
<proteinExistence type="predicted"/>
<dbReference type="InterPro" id="IPR042099">
    <property type="entry name" value="ANL_N_sf"/>
</dbReference>
<feature type="domain" description="AMP-dependent synthetase/ligase" evidence="1">
    <location>
        <begin position="22"/>
        <end position="192"/>
    </location>
</feature>
<dbReference type="InterPro" id="IPR000873">
    <property type="entry name" value="AMP-dep_synth/lig_dom"/>
</dbReference>
<evidence type="ECO:0000259" key="1">
    <source>
        <dbReference type="Pfam" id="PF00501"/>
    </source>
</evidence>
<evidence type="ECO:0000313" key="2">
    <source>
        <dbReference type="EMBL" id="AGS13580.1"/>
    </source>
</evidence>
<name>S5S036_9ACTN</name>
<dbReference type="GO" id="GO:0005829">
    <property type="term" value="C:cytosol"/>
    <property type="evidence" value="ECO:0007669"/>
    <property type="project" value="TreeGrafter"/>
</dbReference>
<protein>
    <submittedName>
        <fullName evidence="2">NRPS A domain protein</fullName>
    </submittedName>
</protein>
<dbReference type="PANTHER" id="PTHR45527:SF1">
    <property type="entry name" value="FATTY ACID SYNTHASE"/>
    <property type="match status" value="1"/>
</dbReference>
<accession>S5S036</accession>
<dbReference type="Pfam" id="PF00501">
    <property type="entry name" value="AMP-binding"/>
    <property type="match status" value="1"/>
</dbReference>
<dbReference type="GO" id="GO:0044550">
    <property type="term" value="P:secondary metabolite biosynthetic process"/>
    <property type="evidence" value="ECO:0007669"/>
    <property type="project" value="TreeGrafter"/>
</dbReference>
<dbReference type="AlphaFoldDB" id="S5S036"/>
<dbReference type="Gene3D" id="3.40.50.12780">
    <property type="entry name" value="N-terminal domain of ligase-like"/>
    <property type="match status" value="1"/>
</dbReference>
<feature type="non-terminal residue" evidence="2">
    <location>
        <position position="1"/>
    </location>
</feature>
<dbReference type="SUPFAM" id="SSF56801">
    <property type="entry name" value="Acetyl-CoA synthetase-like"/>
    <property type="match status" value="1"/>
</dbReference>
<dbReference type="GO" id="GO:0043041">
    <property type="term" value="P:amino acid activation for nonribosomal peptide biosynthetic process"/>
    <property type="evidence" value="ECO:0007669"/>
    <property type="project" value="TreeGrafter"/>
</dbReference>
<dbReference type="EMBL" id="KC876423">
    <property type="protein sequence ID" value="AGS13580.1"/>
    <property type="molecule type" value="Genomic_DNA"/>
</dbReference>
<organism evidence="2">
    <name type="scientific">Streptomyces sp. BS40</name>
    <dbReference type="NCBI Taxonomy" id="436605"/>
    <lineage>
        <taxon>Bacteria</taxon>
        <taxon>Bacillati</taxon>
        <taxon>Actinomycetota</taxon>
        <taxon>Actinomycetes</taxon>
        <taxon>Kitasatosporales</taxon>
        <taxon>Streptomycetaceae</taxon>
        <taxon>Streptomyces</taxon>
    </lineage>
</organism>
<feature type="non-terminal residue" evidence="2">
    <location>
        <position position="217"/>
    </location>
</feature>